<sequence length="746" mass="86026">MNYLDEFKKFISSHYLSTGVRLTLGTIIPSVIFHHYGILGEWIAFPLGTLLIGGTDNPGPYHRRRNALLVAIATCFLVACITGYLRHFHFIIFLEIIIFGMFFSLVGVYGNRVNSIGLISLLVFVFNIDDHLSGDMVFRTAAIFTAGGIWYFILFMVLQKLLPYKLIQQLLGENFLELGKLLSIKADYYFANPDYDELFNRMIHQQVILRENHENLREILFKTREIVTESTTKSRILMLMFLDSIDLFERILNSQQNYSNLHRAFDHTKVLRLFGTYITWLAAEIQQIGLAVQSGYASHPRHDLDEAFNKCQRAFERMREHKMNHDNMEDFIMLRQILNSLQDVTERVKKLHRATKYEADVSNSYKLTVEAEDFTPKQDYHPRILLDNLSLKSSHFRHAVRVTLGLLAGYITSLFFDVGHGYWILLTIAVILKPAFSITKQRNLHRIGGTILGVTVGFLFLYLIDEKTPLFILMMVSMILAYSFLKINYFVASTSITLYVILSFHFLNPQHVTDVLQDRVIDTVIGSVIAYIISSYVLPVWEHSQIKQYMKEALDANRKYFDIVAAKFTGKQLDINELKLLRKNAIIAMANLSDNFQKMLSEPKRQQMNMEEYHQFVATSHMLTSYIASLSTYAQTLEYSEFSVEFEMMIRQIDRQLQAATDIIDGKTGNSLEIVRESLPQNQRLVELLANRKKEIKELGIEKADQSPVRKMLSDLKTINGLFELISTISIDEIKILQKIKLAKAA</sequence>
<keyword evidence="2" id="KW-1003">Cell membrane</keyword>
<dbReference type="OrthoDB" id="8670769at2"/>
<feature type="transmembrane region" description="Helical" evidence="7">
    <location>
        <begin position="138"/>
        <end position="158"/>
    </location>
</feature>
<name>A0A1G6ZRH6_9BACT</name>
<keyword evidence="11" id="KW-1185">Reference proteome</keyword>
<evidence type="ECO:0000259" key="9">
    <source>
        <dbReference type="Pfam" id="PF13515"/>
    </source>
</evidence>
<dbReference type="Proteomes" id="UP000198748">
    <property type="component" value="Unassembled WGS sequence"/>
</dbReference>
<dbReference type="RefSeq" id="WP_090147440.1">
    <property type="nucleotide sequence ID" value="NZ_FNAN01000003.1"/>
</dbReference>
<dbReference type="Pfam" id="PF12805">
    <property type="entry name" value="FUSC-like"/>
    <property type="match status" value="1"/>
</dbReference>
<comment type="subcellular location">
    <subcellularLocation>
        <location evidence="1">Cell membrane</location>
        <topology evidence="1">Multi-pass membrane protein</topology>
    </subcellularLocation>
</comment>
<dbReference type="Pfam" id="PF13515">
    <property type="entry name" value="FUSC_2"/>
    <property type="match status" value="1"/>
</dbReference>
<evidence type="ECO:0000259" key="8">
    <source>
        <dbReference type="Pfam" id="PF12805"/>
    </source>
</evidence>
<feature type="transmembrane region" description="Helical" evidence="7">
    <location>
        <begin position="446"/>
        <end position="464"/>
    </location>
</feature>
<feature type="transmembrane region" description="Helical" evidence="7">
    <location>
        <begin position="90"/>
        <end position="109"/>
    </location>
</feature>
<feature type="transmembrane region" description="Helical" evidence="7">
    <location>
        <begin position="66"/>
        <end position="84"/>
    </location>
</feature>
<evidence type="ECO:0000313" key="10">
    <source>
        <dbReference type="EMBL" id="SDE05149.1"/>
    </source>
</evidence>
<evidence type="ECO:0000256" key="5">
    <source>
        <dbReference type="ARBA" id="ARBA00023136"/>
    </source>
</evidence>
<dbReference type="GO" id="GO:0005886">
    <property type="term" value="C:plasma membrane"/>
    <property type="evidence" value="ECO:0007669"/>
    <property type="project" value="UniProtKB-SubCell"/>
</dbReference>
<dbReference type="InterPro" id="IPR032692">
    <property type="entry name" value="YccS_N"/>
</dbReference>
<evidence type="ECO:0000256" key="7">
    <source>
        <dbReference type="SAM" id="Phobius"/>
    </source>
</evidence>
<keyword evidence="5 7" id="KW-0472">Membrane</keyword>
<evidence type="ECO:0000313" key="11">
    <source>
        <dbReference type="Proteomes" id="UP000198748"/>
    </source>
</evidence>
<accession>A0A1G6ZRH6</accession>
<gene>
    <name evidence="10" type="ORF">SAMN04487996_103207</name>
</gene>
<keyword evidence="4 7" id="KW-1133">Transmembrane helix</keyword>
<feature type="transmembrane region" description="Helical" evidence="7">
    <location>
        <begin position="32"/>
        <end position="54"/>
    </location>
</feature>
<dbReference type="AlphaFoldDB" id="A0A1G6ZRH6"/>
<reference evidence="11" key="1">
    <citation type="submission" date="2016-10" db="EMBL/GenBank/DDBJ databases">
        <authorList>
            <person name="Varghese N."/>
            <person name="Submissions S."/>
        </authorList>
    </citation>
    <scope>NUCLEOTIDE SEQUENCE [LARGE SCALE GENOMIC DNA]</scope>
    <source>
        <strain evidence="11">DSM 25329</strain>
    </source>
</reference>
<feature type="transmembrane region" description="Helical" evidence="7">
    <location>
        <begin position="470"/>
        <end position="485"/>
    </location>
</feature>
<protein>
    <submittedName>
        <fullName evidence="10">TIGR01666 family membrane protein</fullName>
    </submittedName>
</protein>
<evidence type="ECO:0000256" key="1">
    <source>
        <dbReference type="ARBA" id="ARBA00004651"/>
    </source>
</evidence>
<dbReference type="EMBL" id="FNAN01000003">
    <property type="protein sequence ID" value="SDE05149.1"/>
    <property type="molecule type" value="Genomic_DNA"/>
</dbReference>
<dbReference type="PANTHER" id="PTHR30509">
    <property type="entry name" value="P-HYDROXYBENZOIC ACID EFFLUX PUMP SUBUNIT-RELATED"/>
    <property type="match status" value="1"/>
</dbReference>
<feature type="domain" description="Integral membrane protein YccS N-terminal" evidence="8">
    <location>
        <begin position="69"/>
        <end position="345"/>
    </location>
</feature>
<comment type="similarity">
    <text evidence="6">Belongs to the YccS/YhfK family.</text>
</comment>
<dbReference type="InterPro" id="IPR049453">
    <property type="entry name" value="Memb_transporter_dom"/>
</dbReference>
<dbReference type="PANTHER" id="PTHR30509:SF8">
    <property type="entry name" value="INNER MEMBRANE PROTEIN YCCS"/>
    <property type="match status" value="1"/>
</dbReference>
<feature type="transmembrane region" description="Helical" evidence="7">
    <location>
        <begin position="490"/>
        <end position="508"/>
    </location>
</feature>
<evidence type="ECO:0000256" key="2">
    <source>
        <dbReference type="ARBA" id="ARBA00022475"/>
    </source>
</evidence>
<feature type="transmembrane region" description="Helical" evidence="7">
    <location>
        <begin position="520"/>
        <end position="541"/>
    </location>
</feature>
<feature type="transmembrane region" description="Helical" evidence="7">
    <location>
        <begin position="399"/>
        <end position="416"/>
    </location>
</feature>
<dbReference type="STRING" id="659014.SAMN04487996_103207"/>
<evidence type="ECO:0000256" key="4">
    <source>
        <dbReference type="ARBA" id="ARBA00022989"/>
    </source>
</evidence>
<organism evidence="10 11">
    <name type="scientific">Dyadobacter soli</name>
    <dbReference type="NCBI Taxonomy" id="659014"/>
    <lineage>
        <taxon>Bacteria</taxon>
        <taxon>Pseudomonadati</taxon>
        <taxon>Bacteroidota</taxon>
        <taxon>Cytophagia</taxon>
        <taxon>Cytophagales</taxon>
        <taxon>Spirosomataceae</taxon>
        <taxon>Dyadobacter</taxon>
    </lineage>
</organism>
<evidence type="ECO:0000256" key="6">
    <source>
        <dbReference type="ARBA" id="ARBA00043993"/>
    </source>
</evidence>
<proteinExistence type="inferred from homology"/>
<evidence type="ECO:0000256" key="3">
    <source>
        <dbReference type="ARBA" id="ARBA00022692"/>
    </source>
</evidence>
<keyword evidence="3 7" id="KW-0812">Transmembrane</keyword>
<feature type="domain" description="Integral membrane bound transporter" evidence="9">
    <location>
        <begin position="411"/>
        <end position="532"/>
    </location>
</feature>